<evidence type="ECO:0000313" key="3">
    <source>
        <dbReference type="EMBL" id="ABA98272.1"/>
    </source>
</evidence>
<evidence type="ECO:0000256" key="1">
    <source>
        <dbReference type="SAM" id="MobiDB-lite"/>
    </source>
</evidence>
<name>Q2QQN1_ORYSJ</name>
<feature type="transmembrane region" description="Helical" evidence="2">
    <location>
        <begin position="77"/>
        <end position="98"/>
    </location>
</feature>
<reference evidence="3" key="3">
    <citation type="submission" date="2006-01" db="EMBL/GenBank/DDBJ databases">
        <authorList>
            <person name="Buell R."/>
        </authorList>
    </citation>
    <scope>NUCLEOTIDE SEQUENCE</scope>
</reference>
<accession>Q2QQN1</accession>
<keyword evidence="2" id="KW-0472">Membrane</keyword>
<evidence type="ECO:0000256" key="2">
    <source>
        <dbReference type="SAM" id="Phobius"/>
    </source>
</evidence>
<proteinExistence type="predicted"/>
<feature type="region of interest" description="Disordered" evidence="1">
    <location>
        <begin position="1"/>
        <end position="44"/>
    </location>
</feature>
<keyword evidence="2" id="KW-1133">Transmembrane helix</keyword>
<keyword evidence="2" id="KW-0812">Transmembrane</keyword>
<feature type="compositionally biased region" description="Basic and acidic residues" evidence="1">
    <location>
        <begin position="1"/>
        <end position="12"/>
    </location>
</feature>
<reference evidence="3" key="2">
    <citation type="submission" date="2005-04" db="EMBL/GenBank/DDBJ databases">
        <authorList>
            <person name="Buell C.R."/>
            <person name="Wing R.A."/>
            <person name="McCombie W.A."/>
            <person name="Ouyang S."/>
        </authorList>
    </citation>
    <scope>NUCLEOTIDE SEQUENCE</scope>
</reference>
<gene>
    <name evidence="3" type="ordered locus">LOC_Os12g30460</name>
</gene>
<sequence>MASTRVGEKDRSAVSNARGGITTRAAARSKPGTNGRGDVEEASQAGCRTETLMPFDAGEVGRRHDFILDYTGKVHRIPFSTMLLLYLVELLYDTWFYLWENYVLEPEV</sequence>
<dbReference type="AlphaFoldDB" id="Q2QQN1"/>
<feature type="compositionally biased region" description="Low complexity" evidence="1">
    <location>
        <begin position="17"/>
        <end position="28"/>
    </location>
</feature>
<organism evidence="3">
    <name type="scientific">Oryza sativa subsp. japonica</name>
    <name type="common">Rice</name>
    <dbReference type="NCBI Taxonomy" id="39947"/>
    <lineage>
        <taxon>Eukaryota</taxon>
        <taxon>Viridiplantae</taxon>
        <taxon>Streptophyta</taxon>
        <taxon>Embryophyta</taxon>
        <taxon>Tracheophyta</taxon>
        <taxon>Spermatophyta</taxon>
        <taxon>Magnoliopsida</taxon>
        <taxon>Liliopsida</taxon>
        <taxon>Poales</taxon>
        <taxon>Poaceae</taxon>
        <taxon>BOP clade</taxon>
        <taxon>Oryzoideae</taxon>
        <taxon>Oryzeae</taxon>
        <taxon>Oryzinae</taxon>
        <taxon>Oryza</taxon>
        <taxon>Oryza sativa</taxon>
    </lineage>
</organism>
<reference evidence="3" key="1">
    <citation type="journal article" date="2005" name="BMC Biol.">
        <title>The sequence of rice chromosomes 11 and 12, rich in disease resistance genes and recent gene duplications.</title>
        <authorList>
            <consortium name="The rice chromosomes 11 and 12 sequencing consortia"/>
        </authorList>
    </citation>
    <scope>NUCLEOTIDE SEQUENCE [LARGE SCALE GENOMIC DNA]</scope>
</reference>
<dbReference type="EMBL" id="DP000011">
    <property type="protein sequence ID" value="ABA98272.1"/>
    <property type="molecule type" value="Genomic_DNA"/>
</dbReference>
<protein>
    <submittedName>
        <fullName evidence="3">Uncharacterized protein</fullName>
    </submittedName>
</protein>